<dbReference type="AlphaFoldDB" id="A0AA40VDU2"/>
<protein>
    <submittedName>
        <fullName evidence="1">Uncharacterized protein</fullName>
    </submittedName>
</protein>
<dbReference type="EMBL" id="JACJIB010000007">
    <property type="protein sequence ID" value="MBA8914971.1"/>
    <property type="molecule type" value="Genomic_DNA"/>
</dbReference>
<reference evidence="1 2" key="1">
    <citation type="submission" date="2020-08" db="EMBL/GenBank/DDBJ databases">
        <title>Genomic Encyclopedia of Type Strains, Phase IV (KMG-IV): sequencing the most valuable type-strain genomes for metagenomic binning, comparative biology and taxonomic classification.</title>
        <authorList>
            <person name="Goeker M."/>
        </authorList>
    </citation>
    <scope>NUCLEOTIDE SEQUENCE [LARGE SCALE GENOMIC DNA]</scope>
    <source>
        <strain evidence="1 2">DSM 11490</strain>
    </source>
</reference>
<sequence>MTAEEVRALLRQRVDMEGSALAWSRRHGVSTAYVLDALAGRRGPGPAILEALGVEKADATYRFKEAAHG</sequence>
<keyword evidence="2" id="KW-1185">Reference proteome</keyword>
<dbReference type="RefSeq" id="WP_162940495.1">
    <property type="nucleotide sequence ID" value="NZ_BPRF01000004.1"/>
</dbReference>
<accession>A0AA40VDU2</accession>
<gene>
    <name evidence="1" type="ORF">HNR51_004067</name>
</gene>
<proteinExistence type="predicted"/>
<dbReference type="Proteomes" id="UP000543554">
    <property type="component" value="Unassembled WGS sequence"/>
</dbReference>
<evidence type="ECO:0000313" key="2">
    <source>
        <dbReference type="Proteomes" id="UP000543554"/>
    </source>
</evidence>
<comment type="caution">
    <text evidence="1">The sequence shown here is derived from an EMBL/GenBank/DDBJ whole genome shotgun (WGS) entry which is preliminary data.</text>
</comment>
<name>A0AA40VDU2_9HYPH</name>
<organism evidence="1 2">
    <name type="scientific">Methylorubrum thiocyanatum</name>
    <dbReference type="NCBI Taxonomy" id="47958"/>
    <lineage>
        <taxon>Bacteria</taxon>
        <taxon>Pseudomonadati</taxon>
        <taxon>Pseudomonadota</taxon>
        <taxon>Alphaproteobacteria</taxon>
        <taxon>Hyphomicrobiales</taxon>
        <taxon>Methylobacteriaceae</taxon>
        <taxon>Methylorubrum</taxon>
    </lineage>
</organism>
<evidence type="ECO:0000313" key="1">
    <source>
        <dbReference type="EMBL" id="MBA8914971.1"/>
    </source>
</evidence>